<dbReference type="InterPro" id="IPR052524">
    <property type="entry name" value="MFS_Cyanate_Porter"/>
</dbReference>
<organism evidence="9 10">
    <name type="scientific">Paenibacillus cookii</name>
    <dbReference type="NCBI Taxonomy" id="157839"/>
    <lineage>
        <taxon>Bacteria</taxon>
        <taxon>Bacillati</taxon>
        <taxon>Bacillota</taxon>
        <taxon>Bacilli</taxon>
        <taxon>Bacillales</taxon>
        <taxon>Paenibacillaceae</taxon>
        <taxon>Paenibacillus</taxon>
    </lineage>
</organism>
<gene>
    <name evidence="9" type="ORF">J21TS3_36140</name>
</gene>
<feature type="transmembrane region" description="Helical" evidence="7">
    <location>
        <begin position="274"/>
        <end position="292"/>
    </location>
</feature>
<dbReference type="PANTHER" id="PTHR23523:SF2">
    <property type="entry name" value="2-NITROIMIDAZOLE TRANSPORTER"/>
    <property type="match status" value="1"/>
</dbReference>
<evidence type="ECO:0000256" key="6">
    <source>
        <dbReference type="SAM" id="MobiDB-lite"/>
    </source>
</evidence>
<feature type="transmembrane region" description="Helical" evidence="7">
    <location>
        <begin position="75"/>
        <end position="92"/>
    </location>
</feature>
<feature type="domain" description="Major facilitator superfamily (MFS) profile" evidence="8">
    <location>
        <begin position="5"/>
        <end position="390"/>
    </location>
</feature>
<sequence>MKKTSRFMMAAAFILASLNLRPAMNSVAPMLQAIQRDLGMSALTASLLTSIPVLCMGIFPAFAVKLGRRAGLERVIAWSIAVIGIGTVLRWFTGSPSYLLMTSILAGLGIAAAGPLLSGFIKQYFPTKVPFMISLYTVSMAVGATLSSGMSLPLADRIGSWRESLAIWAVLAAIALPVWRWSVLRHARPSAGEAQTNRTAGLPWRSGKAWVLTMSFGLLAVLFFSVTAWLPPVVEHMGYGKAYAANMLVLFSVTQIPVGLLFPHLLRRFPSRRFWLALGALAMAAGFLMLWISAAPWLAAILIGIGPGVLFPVNLMMPIEAVSDTEQATAWSAMTQSAGYVIGALGPMLLGVIHDAAGSYALLIPVLLTVTLAMAAVHQLAAKAAKPEAPDVLNKPREKEKALPLAE</sequence>
<reference evidence="9 10" key="1">
    <citation type="submission" date="2021-03" db="EMBL/GenBank/DDBJ databases">
        <title>Antimicrobial resistance genes in bacteria isolated from Japanese honey, and their potential for conferring macrolide and lincosamide resistance in the American foulbrood pathogen Paenibacillus larvae.</title>
        <authorList>
            <person name="Okamoto M."/>
            <person name="Kumagai M."/>
            <person name="Kanamori H."/>
            <person name="Takamatsu D."/>
        </authorList>
    </citation>
    <scope>NUCLEOTIDE SEQUENCE [LARGE SCALE GENOMIC DNA]</scope>
    <source>
        <strain evidence="9 10">J21TS3</strain>
    </source>
</reference>
<dbReference type="InterPro" id="IPR011701">
    <property type="entry name" value="MFS"/>
</dbReference>
<evidence type="ECO:0000259" key="8">
    <source>
        <dbReference type="PROSITE" id="PS50850"/>
    </source>
</evidence>
<dbReference type="Gene3D" id="1.20.1250.20">
    <property type="entry name" value="MFS general substrate transporter like domains"/>
    <property type="match status" value="1"/>
</dbReference>
<keyword evidence="10" id="KW-1185">Reference proteome</keyword>
<evidence type="ECO:0000256" key="3">
    <source>
        <dbReference type="ARBA" id="ARBA00022692"/>
    </source>
</evidence>
<comment type="subcellular location">
    <subcellularLocation>
        <location evidence="1">Cell membrane</location>
        <topology evidence="1">Multi-pass membrane protein</topology>
    </subcellularLocation>
</comment>
<feature type="transmembrane region" description="Helical" evidence="7">
    <location>
        <begin position="165"/>
        <end position="183"/>
    </location>
</feature>
<feature type="transmembrane region" description="Helical" evidence="7">
    <location>
        <begin position="242"/>
        <end position="262"/>
    </location>
</feature>
<feature type="transmembrane region" description="Helical" evidence="7">
    <location>
        <begin position="298"/>
        <end position="317"/>
    </location>
</feature>
<feature type="transmembrane region" description="Helical" evidence="7">
    <location>
        <begin position="359"/>
        <end position="377"/>
    </location>
</feature>
<dbReference type="EMBL" id="BORW01000022">
    <property type="protein sequence ID" value="GIO68793.1"/>
    <property type="molecule type" value="Genomic_DNA"/>
</dbReference>
<comment type="caution">
    <text evidence="9">The sequence shown here is derived from an EMBL/GenBank/DDBJ whole genome shotgun (WGS) entry which is preliminary data.</text>
</comment>
<feature type="transmembrane region" description="Helical" evidence="7">
    <location>
        <begin position="329"/>
        <end position="353"/>
    </location>
</feature>
<evidence type="ECO:0000256" key="2">
    <source>
        <dbReference type="ARBA" id="ARBA00022448"/>
    </source>
</evidence>
<dbReference type="Proteomes" id="UP000680638">
    <property type="component" value="Unassembled WGS sequence"/>
</dbReference>
<dbReference type="Pfam" id="PF07690">
    <property type="entry name" value="MFS_1"/>
    <property type="match status" value="1"/>
</dbReference>
<dbReference type="SUPFAM" id="SSF103473">
    <property type="entry name" value="MFS general substrate transporter"/>
    <property type="match status" value="1"/>
</dbReference>
<proteinExistence type="predicted"/>
<protein>
    <submittedName>
        <fullName evidence="9">MFS transporter</fullName>
    </submittedName>
</protein>
<keyword evidence="2" id="KW-0813">Transport</keyword>
<feature type="transmembrane region" description="Helical" evidence="7">
    <location>
        <begin position="209"/>
        <end position="230"/>
    </location>
</feature>
<feature type="transmembrane region" description="Helical" evidence="7">
    <location>
        <begin position="41"/>
        <end position="63"/>
    </location>
</feature>
<dbReference type="InterPro" id="IPR020846">
    <property type="entry name" value="MFS_dom"/>
</dbReference>
<feature type="transmembrane region" description="Helical" evidence="7">
    <location>
        <begin position="133"/>
        <end position="153"/>
    </location>
</feature>
<accession>A0ABQ4M0X6</accession>
<dbReference type="PROSITE" id="PS50850">
    <property type="entry name" value="MFS"/>
    <property type="match status" value="1"/>
</dbReference>
<evidence type="ECO:0000313" key="10">
    <source>
        <dbReference type="Proteomes" id="UP000680638"/>
    </source>
</evidence>
<dbReference type="InterPro" id="IPR036259">
    <property type="entry name" value="MFS_trans_sf"/>
</dbReference>
<dbReference type="RefSeq" id="WP_212951343.1">
    <property type="nucleotide sequence ID" value="NZ_BORW01000022.1"/>
</dbReference>
<name>A0ABQ4M0X6_9BACL</name>
<dbReference type="PANTHER" id="PTHR23523">
    <property type="match status" value="1"/>
</dbReference>
<evidence type="ECO:0000256" key="7">
    <source>
        <dbReference type="SAM" id="Phobius"/>
    </source>
</evidence>
<keyword evidence="4 7" id="KW-1133">Transmembrane helix</keyword>
<keyword evidence="3 7" id="KW-0812">Transmembrane</keyword>
<evidence type="ECO:0000256" key="1">
    <source>
        <dbReference type="ARBA" id="ARBA00004651"/>
    </source>
</evidence>
<feature type="transmembrane region" description="Helical" evidence="7">
    <location>
        <begin position="98"/>
        <end position="121"/>
    </location>
</feature>
<evidence type="ECO:0000313" key="9">
    <source>
        <dbReference type="EMBL" id="GIO68793.1"/>
    </source>
</evidence>
<keyword evidence="5 7" id="KW-0472">Membrane</keyword>
<evidence type="ECO:0000256" key="5">
    <source>
        <dbReference type="ARBA" id="ARBA00023136"/>
    </source>
</evidence>
<evidence type="ECO:0000256" key="4">
    <source>
        <dbReference type="ARBA" id="ARBA00022989"/>
    </source>
</evidence>
<feature type="region of interest" description="Disordered" evidence="6">
    <location>
        <begin position="388"/>
        <end position="407"/>
    </location>
</feature>